<dbReference type="AlphaFoldDB" id="A0AAJ8KUH7"/>
<evidence type="ECO:0000313" key="1">
    <source>
        <dbReference type="EMBL" id="WWC64080.1"/>
    </source>
</evidence>
<dbReference type="EMBL" id="CP144537">
    <property type="protein sequence ID" value="WWC64080.1"/>
    <property type="molecule type" value="Genomic_DNA"/>
</dbReference>
<protein>
    <submittedName>
        <fullName evidence="1">Uncharacterized protein</fullName>
    </submittedName>
</protein>
<dbReference type="KEGG" id="kdj:90830146"/>
<accession>A0AAJ8KUH7</accession>
<reference evidence="1" key="2">
    <citation type="submission" date="2024-02" db="EMBL/GenBank/DDBJ databases">
        <title>Comparative genomics of Cryptococcus and Kwoniella reveals pathogenesis evolution and contrasting modes of karyotype evolution via chromosome fusion or intercentromeric recombination.</title>
        <authorList>
            <person name="Coelho M.A."/>
            <person name="David-Palma M."/>
            <person name="Shea T."/>
            <person name="Bowers K."/>
            <person name="McGinley-Smith S."/>
            <person name="Mohammad A.W."/>
            <person name="Gnirke A."/>
            <person name="Yurkov A.M."/>
            <person name="Nowrousian M."/>
            <person name="Sun S."/>
            <person name="Cuomo C.A."/>
            <person name="Heitman J."/>
        </authorList>
    </citation>
    <scope>NUCLEOTIDE SEQUENCE</scope>
    <source>
        <strain evidence="1">CBS 10117</strain>
    </source>
</reference>
<gene>
    <name evidence="1" type="ORF">I303_106687</name>
</gene>
<sequence length="68" mass="8054">MNTPHEKHTARITSEQTHLDHSQLAFEEYIAKRWKKEEGMKEWPKEYPVFWEGAGPAGLGRERDERDS</sequence>
<dbReference type="GeneID" id="90830146"/>
<reference evidence="1" key="1">
    <citation type="submission" date="2013-07" db="EMBL/GenBank/DDBJ databases">
        <authorList>
            <consortium name="The Broad Institute Genome Sequencing Platform"/>
            <person name="Cuomo C."/>
            <person name="Litvintseva A."/>
            <person name="Chen Y."/>
            <person name="Heitman J."/>
            <person name="Sun S."/>
            <person name="Springer D."/>
            <person name="Dromer F."/>
            <person name="Young S.K."/>
            <person name="Zeng Q."/>
            <person name="Gargeya S."/>
            <person name="Fitzgerald M."/>
            <person name="Abouelleil A."/>
            <person name="Alvarado L."/>
            <person name="Berlin A.M."/>
            <person name="Chapman S.B."/>
            <person name="Dewar J."/>
            <person name="Goldberg J."/>
            <person name="Griggs A."/>
            <person name="Gujja S."/>
            <person name="Hansen M."/>
            <person name="Howarth C."/>
            <person name="Imamovic A."/>
            <person name="Larimer J."/>
            <person name="McCowan C."/>
            <person name="Murphy C."/>
            <person name="Pearson M."/>
            <person name="Priest M."/>
            <person name="Roberts A."/>
            <person name="Saif S."/>
            <person name="Shea T."/>
            <person name="Sykes S."/>
            <person name="Wortman J."/>
            <person name="Nusbaum C."/>
            <person name="Birren B."/>
        </authorList>
    </citation>
    <scope>NUCLEOTIDE SEQUENCE</scope>
    <source>
        <strain evidence="1">CBS 10117</strain>
    </source>
</reference>
<evidence type="ECO:0000313" key="2">
    <source>
        <dbReference type="Proteomes" id="UP000078595"/>
    </source>
</evidence>
<name>A0AAJ8KUH7_9TREE</name>
<proteinExistence type="predicted"/>
<dbReference type="Proteomes" id="UP000078595">
    <property type="component" value="Chromosome 8"/>
</dbReference>
<organism evidence="1 2">
    <name type="scientific">Kwoniella dejecticola CBS 10117</name>
    <dbReference type="NCBI Taxonomy" id="1296121"/>
    <lineage>
        <taxon>Eukaryota</taxon>
        <taxon>Fungi</taxon>
        <taxon>Dikarya</taxon>
        <taxon>Basidiomycota</taxon>
        <taxon>Agaricomycotina</taxon>
        <taxon>Tremellomycetes</taxon>
        <taxon>Tremellales</taxon>
        <taxon>Cryptococcaceae</taxon>
        <taxon>Kwoniella</taxon>
    </lineage>
</organism>
<dbReference type="RefSeq" id="XP_065825487.1">
    <property type="nucleotide sequence ID" value="XM_065969415.1"/>
</dbReference>
<keyword evidence="2" id="KW-1185">Reference proteome</keyword>